<sequence>MLIDRNTQKFSEPEPITPREFCARTGRSYGSVVNMMDRNQLPVHREGRPGTKRPRRFIMWNEYLEAMAKTRALCTGAEREWIENIIRKDVLTVKRNTKAEQGQGRATA</sequence>
<comment type="caution">
    <text evidence="1">The sequence shown here is derived from an EMBL/GenBank/DDBJ whole genome shotgun (WGS) entry which is preliminary data.</text>
</comment>
<dbReference type="InterPro" id="IPR038147">
    <property type="entry name" value="Cox_sf"/>
</dbReference>
<dbReference type="EMBL" id="CQEH01000023">
    <property type="protein sequence ID" value="CNL62024.1"/>
    <property type="molecule type" value="Genomic_DNA"/>
</dbReference>
<organism evidence="1 2">
    <name type="scientific">Yersinia aldovae</name>
    <dbReference type="NCBI Taxonomy" id="29483"/>
    <lineage>
        <taxon>Bacteria</taxon>
        <taxon>Pseudomonadati</taxon>
        <taxon>Pseudomonadota</taxon>
        <taxon>Gammaproteobacteria</taxon>
        <taxon>Enterobacterales</taxon>
        <taxon>Yersiniaceae</taxon>
        <taxon>Yersinia</taxon>
    </lineage>
</organism>
<gene>
    <name evidence="1" type="ORF">ERS137966_03728</name>
</gene>
<dbReference type="Proteomes" id="UP000038647">
    <property type="component" value="Unassembled WGS sequence"/>
</dbReference>
<proteinExistence type="predicted"/>
<dbReference type="Gene3D" id="6.10.200.10">
    <property type="entry name" value="Regulatory phage protein Cox"/>
    <property type="match status" value="1"/>
</dbReference>
<name>A0ABM9SXF8_YERAL</name>
<protein>
    <submittedName>
        <fullName evidence="1">Uncharacterized protein</fullName>
    </submittedName>
</protein>
<keyword evidence="2" id="KW-1185">Reference proteome</keyword>
<dbReference type="RefSeq" id="WP_049604396.1">
    <property type="nucleotide sequence ID" value="NZ_CQEH01000023.1"/>
</dbReference>
<reference evidence="1 2" key="1">
    <citation type="submission" date="2015-03" db="EMBL/GenBank/DDBJ databases">
        <authorList>
            <consortium name="Pathogen Informatics"/>
            <person name="Murphy D."/>
        </authorList>
    </citation>
    <scope>NUCLEOTIDE SEQUENCE [LARGE SCALE GENOMIC DNA]</scope>
    <source>
        <strain evidence="1 2">IP08791</strain>
    </source>
</reference>
<accession>A0ABM9SXF8</accession>
<evidence type="ECO:0000313" key="1">
    <source>
        <dbReference type="EMBL" id="CNL62024.1"/>
    </source>
</evidence>
<evidence type="ECO:0000313" key="2">
    <source>
        <dbReference type="Proteomes" id="UP000038647"/>
    </source>
</evidence>